<name>A0A8H8UIB7_9HELO</name>
<dbReference type="Pfam" id="PF00172">
    <property type="entry name" value="Zn_clus"/>
    <property type="match status" value="1"/>
</dbReference>
<dbReference type="SMART" id="SM00066">
    <property type="entry name" value="GAL4"/>
    <property type="match status" value="1"/>
</dbReference>
<dbReference type="EMBL" id="QGMI01000013">
    <property type="protein sequence ID" value="TVY49396.1"/>
    <property type="molecule type" value="Genomic_DNA"/>
</dbReference>
<sequence>MPSLTTHDLSILEKIKDPEGGLSAPLLIDDSLPRDPHVSNTASYQAVSMQERSIISSFQEIERRIAGLKPVSSQSPLSEYLDCIKQLDVLIEEYPTYASARNNRAQALRRIYGDGILVRLPDSQASEEEAPLDTPASNSTLLSVSTTILSDLSTAISLLTPLTPFAAISPQAAKTLSQAYTQRGAFYHLTAKRLRSHEAELRIDGSRLEVHWKTIDFEEHASSDFMMGGRYGNEIAKALAVSANPTAKLCGEMVREAMKKDFHPQINERDAAATGQKRCRSKSTVQYSTYRMSDPVEPFRTTTTKPASRKAHRKTRTGCRTCKLRKIKCDEQRPECTNCMKHSVQCDYLGTPIPISRDVPGLRGEVTRFNSPSLQHEPLSINMLDLELLHNFSTSTSLTLHTNPALKTMWKVNVPKVGFSYDFVMRGILAVSALHIAHFTPEKRDYYVAQALIQHQSGLRVATSMLSNISDENCSAVYIFSALTLFFAIATPRKPGDFLIVGETGVVDWLILIKGCTSIAATGQEILSKGPFGLMFRAEERKDRLREELAADFHGEADPLRELRDHINNSQFSEQDYHTYHAAIEELRKIYALIYKQSYADYEPGDLFTWLFQLSPQFLDKFQAHSQESLAIFAYFCVLLKRANECWWLDGCGIHFLAQTYDLLDEDHRLWIRWPIEECGWVPNSPGTTDTSMKGVSNYSNYPQPHFSGGI</sequence>
<dbReference type="InterPro" id="IPR036864">
    <property type="entry name" value="Zn2-C6_fun-type_DNA-bd_sf"/>
</dbReference>
<feature type="domain" description="Zn(2)-C6 fungal-type" evidence="2">
    <location>
        <begin position="318"/>
        <end position="348"/>
    </location>
</feature>
<dbReference type="OrthoDB" id="416217at2759"/>
<dbReference type="SUPFAM" id="SSF57701">
    <property type="entry name" value="Zn2/Cys6 DNA-binding domain"/>
    <property type="match status" value="1"/>
</dbReference>
<accession>A0A8H8UIB7</accession>
<protein>
    <submittedName>
        <fullName evidence="3">Sterol uptake control protein</fullName>
    </submittedName>
</protein>
<evidence type="ECO:0000259" key="2">
    <source>
        <dbReference type="PROSITE" id="PS50048"/>
    </source>
</evidence>
<reference evidence="3 4" key="1">
    <citation type="submission" date="2018-05" db="EMBL/GenBank/DDBJ databases">
        <title>Genome sequencing and assembly of the regulated plant pathogen Lachnellula willkommii and related sister species for the development of diagnostic species identification markers.</title>
        <authorList>
            <person name="Giroux E."/>
            <person name="Bilodeau G."/>
        </authorList>
    </citation>
    <scope>NUCLEOTIDE SEQUENCE [LARGE SCALE GENOMIC DNA]</scope>
    <source>
        <strain evidence="3 4">CBS 160.35</strain>
    </source>
</reference>
<dbReference type="Gene3D" id="4.10.240.10">
    <property type="entry name" value="Zn(2)-C6 fungal-type DNA-binding domain"/>
    <property type="match status" value="1"/>
</dbReference>
<dbReference type="Proteomes" id="UP000443090">
    <property type="component" value="Unassembled WGS sequence"/>
</dbReference>
<dbReference type="GO" id="GO:0008270">
    <property type="term" value="F:zinc ion binding"/>
    <property type="evidence" value="ECO:0007669"/>
    <property type="project" value="InterPro"/>
</dbReference>
<dbReference type="InterPro" id="IPR001138">
    <property type="entry name" value="Zn2Cys6_DnaBD"/>
</dbReference>
<dbReference type="PROSITE" id="PS50048">
    <property type="entry name" value="ZN2_CY6_FUNGAL_2"/>
    <property type="match status" value="1"/>
</dbReference>
<keyword evidence="1" id="KW-0539">Nucleus</keyword>
<dbReference type="GO" id="GO:0000981">
    <property type="term" value="F:DNA-binding transcription factor activity, RNA polymerase II-specific"/>
    <property type="evidence" value="ECO:0007669"/>
    <property type="project" value="InterPro"/>
</dbReference>
<gene>
    <name evidence="3" type="primary">UPC2_5</name>
    <name evidence="3" type="ORF">LOCC1_G000847</name>
</gene>
<dbReference type="CDD" id="cd00067">
    <property type="entry name" value="GAL4"/>
    <property type="match status" value="1"/>
</dbReference>
<comment type="caution">
    <text evidence="3">The sequence shown here is derived from an EMBL/GenBank/DDBJ whole genome shotgun (WGS) entry which is preliminary data.</text>
</comment>
<dbReference type="PANTHER" id="PTHR47657">
    <property type="entry name" value="STEROL REGULATORY ELEMENT-BINDING PROTEIN ECM22"/>
    <property type="match status" value="1"/>
</dbReference>
<organism evidence="3 4">
    <name type="scientific">Lachnellula occidentalis</name>
    <dbReference type="NCBI Taxonomy" id="215460"/>
    <lineage>
        <taxon>Eukaryota</taxon>
        <taxon>Fungi</taxon>
        <taxon>Dikarya</taxon>
        <taxon>Ascomycota</taxon>
        <taxon>Pezizomycotina</taxon>
        <taxon>Leotiomycetes</taxon>
        <taxon>Helotiales</taxon>
        <taxon>Lachnaceae</taxon>
        <taxon>Lachnellula</taxon>
    </lineage>
</organism>
<dbReference type="AlphaFoldDB" id="A0A8H8UIB7"/>
<evidence type="ECO:0000313" key="3">
    <source>
        <dbReference type="EMBL" id="TVY49396.1"/>
    </source>
</evidence>
<keyword evidence="4" id="KW-1185">Reference proteome</keyword>
<dbReference type="PROSITE" id="PS00463">
    <property type="entry name" value="ZN2_CY6_FUNGAL_1"/>
    <property type="match status" value="1"/>
</dbReference>
<proteinExistence type="predicted"/>
<dbReference type="InterPro" id="IPR052400">
    <property type="entry name" value="Zn2-C6_fungal_TF"/>
</dbReference>
<evidence type="ECO:0000313" key="4">
    <source>
        <dbReference type="Proteomes" id="UP000443090"/>
    </source>
</evidence>
<evidence type="ECO:0000256" key="1">
    <source>
        <dbReference type="ARBA" id="ARBA00023242"/>
    </source>
</evidence>
<dbReference type="PANTHER" id="PTHR47657:SF7">
    <property type="entry name" value="STEROL REGULATORY ELEMENT-BINDING PROTEIN ECM22"/>
    <property type="match status" value="1"/>
</dbReference>